<dbReference type="PROSITE" id="PS51750">
    <property type="entry name" value="BRO_N"/>
    <property type="match status" value="1"/>
</dbReference>
<dbReference type="SMART" id="SM01040">
    <property type="entry name" value="Bro-N"/>
    <property type="match status" value="1"/>
</dbReference>
<dbReference type="InterPro" id="IPR014054">
    <property type="entry name" value="Phage_regulatory_Rha"/>
</dbReference>
<name>A0ABQ0CAZ5_9PROT</name>
<reference evidence="3 4" key="2">
    <citation type="submission" date="2024-09" db="EMBL/GenBank/DDBJ databases">
        <title>Draft genome sequence of Candidatus Magnetaquicoccaceae bacterium FCR-1.</title>
        <authorList>
            <person name="Shimoshige H."/>
            <person name="Shimamura S."/>
            <person name="Taoka A."/>
            <person name="Kobayashi H."/>
            <person name="Maekawa T."/>
        </authorList>
    </citation>
    <scope>NUCLEOTIDE SEQUENCE [LARGE SCALE GENOMIC DNA]</scope>
    <source>
        <strain evidence="3 4">FCR-1</strain>
    </source>
</reference>
<dbReference type="PANTHER" id="PTHR36180">
    <property type="entry name" value="DNA-BINDING PROTEIN-RELATED-RELATED"/>
    <property type="match status" value="1"/>
</dbReference>
<dbReference type="EMBL" id="BAAFGK010000004">
    <property type="protein sequence ID" value="GAB0058066.1"/>
    <property type="molecule type" value="Genomic_DNA"/>
</dbReference>
<evidence type="ECO:0000259" key="2">
    <source>
        <dbReference type="PROSITE" id="PS51750"/>
    </source>
</evidence>
<protein>
    <recommendedName>
        <fullName evidence="2">Bro-N domain-containing protein</fullName>
    </recommendedName>
</protein>
<dbReference type="Pfam" id="PF02498">
    <property type="entry name" value="Bro-N"/>
    <property type="match status" value="1"/>
</dbReference>
<dbReference type="Proteomes" id="UP001628193">
    <property type="component" value="Unassembled WGS sequence"/>
</dbReference>
<keyword evidence="4" id="KW-1185">Reference proteome</keyword>
<accession>A0ABQ0CAZ5</accession>
<feature type="domain" description="Bro-N" evidence="2">
    <location>
        <begin position="9"/>
        <end position="113"/>
    </location>
</feature>
<evidence type="ECO:0000313" key="4">
    <source>
        <dbReference type="Proteomes" id="UP001628193"/>
    </source>
</evidence>
<evidence type="ECO:0000313" key="3">
    <source>
        <dbReference type="EMBL" id="GAB0058066.1"/>
    </source>
</evidence>
<gene>
    <name evidence="3" type="ORF">SIID45300_02406</name>
</gene>
<organism evidence="3 4">
    <name type="scientific">Candidatus Magnetaquiglobus chichijimensis</name>
    <dbReference type="NCBI Taxonomy" id="3141448"/>
    <lineage>
        <taxon>Bacteria</taxon>
        <taxon>Pseudomonadati</taxon>
        <taxon>Pseudomonadota</taxon>
        <taxon>Magnetococcia</taxon>
        <taxon>Magnetococcales</taxon>
        <taxon>Candidatus Magnetaquicoccaceae</taxon>
        <taxon>Candidatus Magnetaquiglobus</taxon>
    </lineage>
</organism>
<reference evidence="3 4" key="1">
    <citation type="submission" date="2024-05" db="EMBL/GenBank/DDBJ databases">
        <authorList>
            <consortium name="Candidatus Magnetaquicoccaceae bacterium FCR-1 genome sequencing consortium"/>
            <person name="Shimoshige H."/>
            <person name="Shimamura S."/>
            <person name="Taoka A."/>
            <person name="Kobayashi H."/>
            <person name="Maekawa T."/>
        </authorList>
    </citation>
    <scope>NUCLEOTIDE SEQUENCE [LARGE SCALE GENOMIC DNA]</scope>
    <source>
        <strain evidence="3 4">FCR-1</strain>
    </source>
</reference>
<feature type="region of interest" description="Disordered" evidence="1">
    <location>
        <begin position="236"/>
        <end position="255"/>
    </location>
</feature>
<evidence type="ECO:0000256" key="1">
    <source>
        <dbReference type="SAM" id="MobiDB-lite"/>
    </source>
</evidence>
<dbReference type="InterPro" id="IPR003497">
    <property type="entry name" value="BRO_N_domain"/>
</dbReference>
<sequence>MINPTHASSTYLTLFEFETHPIRIVTRDGDPWFVAADVCRVLEIRNTSDAIKRLDADEQALDFIEGISRGNDQVNIINESGLYSLVMRSYKPQAKPFRKWVTGTVLPSIRKTGSYQHPSMGPIRAGDEDCYVQPGFAVVEGRVVISSVDLAVKFGKRHETILRTIRNLDCSPEFRRRHIFEGIREFEVCGTPYREPICHLSRDGFLFLFMRGYIGKHAQLMEAYLDAFDKQAVASVLPSTPPSPPQTLPSTPRPIGVTDPMLKLMEKLVSAVEILAKNSIVTPEAIDRAQQFELFQLRRQGRVSCG</sequence>
<proteinExistence type="predicted"/>
<comment type="caution">
    <text evidence="3">The sequence shown here is derived from an EMBL/GenBank/DDBJ whole genome shotgun (WGS) entry which is preliminary data.</text>
</comment>
<dbReference type="RefSeq" id="WP_420905746.1">
    <property type="nucleotide sequence ID" value="NZ_BAAFGK010000004.1"/>
</dbReference>
<dbReference type="PANTHER" id="PTHR36180:SF2">
    <property type="entry name" value="BRO FAMILY PROTEIN"/>
    <property type="match status" value="1"/>
</dbReference>
<dbReference type="Pfam" id="PF09669">
    <property type="entry name" value="Phage_pRha"/>
    <property type="match status" value="1"/>
</dbReference>